<evidence type="ECO:0000313" key="4">
    <source>
        <dbReference type="EMBL" id="QBE48660.1"/>
    </source>
</evidence>
<dbReference type="RefSeq" id="WP_130109795.1">
    <property type="nucleotide sequence ID" value="NZ_CP035806.1"/>
</dbReference>
<keyword evidence="2" id="KW-0326">Glycosidase</keyword>
<evidence type="ECO:0000256" key="2">
    <source>
        <dbReference type="ARBA" id="ARBA00023295"/>
    </source>
</evidence>
<reference evidence="4 5" key="1">
    <citation type="submission" date="2019-02" db="EMBL/GenBank/DDBJ databases">
        <authorList>
            <person name="Sun L."/>
            <person name="Pan D."/>
            <person name="Wu X."/>
        </authorList>
    </citation>
    <scope>NUCLEOTIDE SEQUENCE [LARGE SCALE GENOMIC DNA]</scope>
    <source>
        <strain evidence="4 5">JW-1</strain>
    </source>
</reference>
<gene>
    <name evidence="4" type="ORF">EVS81_07310</name>
</gene>
<dbReference type="PANTHER" id="PTHR12304">
    <property type="entry name" value="INOSINE-URIDINE PREFERRING NUCLEOSIDE HYDROLASE"/>
    <property type="match status" value="1"/>
</dbReference>
<keyword evidence="1 4" id="KW-0378">Hydrolase</keyword>
<dbReference type="InterPro" id="IPR001910">
    <property type="entry name" value="Inosine/uridine_hydrolase_dom"/>
</dbReference>
<evidence type="ECO:0000259" key="3">
    <source>
        <dbReference type="Pfam" id="PF01156"/>
    </source>
</evidence>
<dbReference type="OrthoDB" id="9797882at2"/>
<proteinExistence type="predicted"/>
<dbReference type="GO" id="GO:0006152">
    <property type="term" value="P:purine nucleoside catabolic process"/>
    <property type="evidence" value="ECO:0007669"/>
    <property type="project" value="TreeGrafter"/>
</dbReference>
<dbReference type="InterPro" id="IPR023186">
    <property type="entry name" value="IUNH"/>
</dbReference>
<feature type="domain" description="Inosine/uridine-preferring nucleoside hydrolase" evidence="3">
    <location>
        <begin position="5"/>
        <end position="303"/>
    </location>
</feature>
<organism evidence="4 5">
    <name type="scientific">Leucobacter triazinivorans</name>
    <dbReference type="NCBI Taxonomy" id="1784719"/>
    <lineage>
        <taxon>Bacteria</taxon>
        <taxon>Bacillati</taxon>
        <taxon>Actinomycetota</taxon>
        <taxon>Actinomycetes</taxon>
        <taxon>Micrococcales</taxon>
        <taxon>Microbacteriaceae</taxon>
        <taxon>Leucobacter</taxon>
    </lineage>
</organism>
<sequence>MATKMILDCDTGVDDAMAIMYAALHPGIELLGVGAVWGNVDVPLATRNTLRVLDLVGRTDVPVASGAAAPLLGDRPEFAFHVHGADGQGGAGDDAPVRPAAPTTAAQQIVELVRAHPGEVWLVPVGPLTNIATALALDPELPGLVAGVALMGGSARRPGNVTPVAEANIHKDPEAAAAVFRAPWPIVMAGLDVTMDVILTAEHRDRLAAGGEAGRYLARILQHYGEFYRDEVFGEWQCCMHDTLAVAAAAGVLDVRLAPVVHVEVDTTAGPGRGQTVVDLRGVYRGFPAQHGAHCTVLLDVDDRIADEAVDLIAGHGALPTFGAERS</sequence>
<dbReference type="GO" id="GO:0008477">
    <property type="term" value="F:purine nucleosidase activity"/>
    <property type="evidence" value="ECO:0007669"/>
    <property type="project" value="TreeGrafter"/>
</dbReference>
<evidence type="ECO:0000256" key="1">
    <source>
        <dbReference type="ARBA" id="ARBA00022801"/>
    </source>
</evidence>
<dbReference type="CDD" id="cd02650">
    <property type="entry name" value="nuc_hydro_CaPnhB"/>
    <property type="match status" value="1"/>
</dbReference>
<dbReference type="Pfam" id="PF01156">
    <property type="entry name" value="IU_nuc_hydro"/>
    <property type="match status" value="1"/>
</dbReference>
<dbReference type="AlphaFoldDB" id="A0A4P6KEV6"/>
<dbReference type="Gene3D" id="3.90.245.10">
    <property type="entry name" value="Ribonucleoside hydrolase-like"/>
    <property type="match status" value="1"/>
</dbReference>
<dbReference type="PANTHER" id="PTHR12304:SF4">
    <property type="entry name" value="URIDINE NUCLEOSIDASE"/>
    <property type="match status" value="1"/>
</dbReference>
<keyword evidence="5" id="KW-1185">Reference proteome</keyword>
<protein>
    <submittedName>
        <fullName evidence="4">Nucleoside hydrolase</fullName>
    </submittedName>
</protein>
<dbReference type="EMBL" id="CP035806">
    <property type="protein sequence ID" value="QBE48660.1"/>
    <property type="molecule type" value="Genomic_DNA"/>
</dbReference>
<evidence type="ECO:0000313" key="5">
    <source>
        <dbReference type="Proteomes" id="UP000289260"/>
    </source>
</evidence>
<dbReference type="GO" id="GO:0005829">
    <property type="term" value="C:cytosol"/>
    <property type="evidence" value="ECO:0007669"/>
    <property type="project" value="TreeGrafter"/>
</dbReference>
<accession>A0A4P6KEV6</accession>
<dbReference type="InterPro" id="IPR036452">
    <property type="entry name" value="Ribo_hydro-like"/>
</dbReference>
<dbReference type="SUPFAM" id="SSF53590">
    <property type="entry name" value="Nucleoside hydrolase"/>
    <property type="match status" value="1"/>
</dbReference>
<dbReference type="Proteomes" id="UP000289260">
    <property type="component" value="Chromosome"/>
</dbReference>
<name>A0A4P6KEV6_9MICO</name>
<dbReference type="KEGG" id="ltr:EVS81_07310"/>